<protein>
    <submittedName>
        <fullName evidence="1">HK97 gp10 family phage protein</fullName>
    </submittedName>
</protein>
<gene>
    <name evidence="1" type="ORF">GXW98_04115</name>
</gene>
<evidence type="ECO:0000313" key="2">
    <source>
        <dbReference type="Proteomes" id="UP000767327"/>
    </source>
</evidence>
<organism evidence="1 2">
    <name type="scientific">Bifidobacterium crudilactis</name>
    <dbReference type="NCBI Taxonomy" id="327277"/>
    <lineage>
        <taxon>Bacteria</taxon>
        <taxon>Bacillati</taxon>
        <taxon>Actinomycetota</taxon>
        <taxon>Actinomycetes</taxon>
        <taxon>Bifidobacteriales</taxon>
        <taxon>Bifidobacteriaceae</taxon>
        <taxon>Bifidobacterium</taxon>
    </lineage>
</organism>
<reference evidence="1" key="2">
    <citation type="submission" date="2020-01" db="EMBL/GenBank/DDBJ databases">
        <authorList>
            <person name="Campanaro S."/>
        </authorList>
    </citation>
    <scope>NUCLEOTIDE SEQUENCE</scope>
    <source>
        <strain evidence="1">AS01afH2WH_6</strain>
    </source>
</reference>
<dbReference type="EMBL" id="JAAXZR010000018">
    <property type="protein sequence ID" value="NLT79458.1"/>
    <property type="molecule type" value="Genomic_DNA"/>
</dbReference>
<reference evidence="1" key="1">
    <citation type="journal article" date="2020" name="Biotechnol. Biofuels">
        <title>New insights from the biogas microbiome by comprehensive genome-resolved metagenomics of nearly 1600 species originating from multiple anaerobic digesters.</title>
        <authorList>
            <person name="Campanaro S."/>
            <person name="Treu L."/>
            <person name="Rodriguez-R L.M."/>
            <person name="Kovalovszki A."/>
            <person name="Ziels R.M."/>
            <person name="Maus I."/>
            <person name="Zhu X."/>
            <person name="Kougias P.G."/>
            <person name="Basile A."/>
            <person name="Luo G."/>
            <person name="Schluter A."/>
            <person name="Konstantinidis K.T."/>
            <person name="Angelidaki I."/>
        </authorList>
    </citation>
    <scope>NUCLEOTIDE SEQUENCE</scope>
    <source>
        <strain evidence="1">AS01afH2WH_6</strain>
    </source>
</reference>
<evidence type="ECO:0000313" key="1">
    <source>
        <dbReference type="EMBL" id="NLT79458.1"/>
    </source>
</evidence>
<accession>A0A971CYS5</accession>
<name>A0A971CYS5_9BIFI</name>
<proteinExistence type="predicted"/>
<dbReference type="Proteomes" id="UP000767327">
    <property type="component" value="Unassembled WGS sequence"/>
</dbReference>
<sequence>MTVKGADNLARTLKKAGADMKDLRKGNKQAAQVVVGPARTLAPKGKTGRLSKSIRAGATAKAGVIRAGNNKTVPYAGPIEYGWPGHNIEAQPFVRTAAKQTEPQWTQIYKKIVDDAIAQVYGTTSK</sequence>
<comment type="caution">
    <text evidence="1">The sequence shown here is derived from an EMBL/GenBank/DDBJ whole genome shotgun (WGS) entry which is preliminary data.</text>
</comment>
<dbReference type="AlphaFoldDB" id="A0A971CYS5"/>